<accession>A0AAD6UA62</accession>
<reference evidence="1" key="1">
    <citation type="submission" date="2023-03" db="EMBL/GenBank/DDBJ databases">
        <title>Massive genome expansion in bonnet fungi (Mycena s.s.) driven by repeated elements and novel gene families across ecological guilds.</title>
        <authorList>
            <consortium name="Lawrence Berkeley National Laboratory"/>
            <person name="Harder C.B."/>
            <person name="Miyauchi S."/>
            <person name="Viragh M."/>
            <person name="Kuo A."/>
            <person name="Thoen E."/>
            <person name="Andreopoulos B."/>
            <person name="Lu D."/>
            <person name="Skrede I."/>
            <person name="Drula E."/>
            <person name="Henrissat B."/>
            <person name="Morin E."/>
            <person name="Kohler A."/>
            <person name="Barry K."/>
            <person name="LaButti K."/>
            <person name="Morin E."/>
            <person name="Salamov A."/>
            <person name="Lipzen A."/>
            <person name="Mereny Z."/>
            <person name="Hegedus B."/>
            <person name="Baldrian P."/>
            <person name="Stursova M."/>
            <person name="Weitz H."/>
            <person name="Taylor A."/>
            <person name="Grigoriev I.V."/>
            <person name="Nagy L.G."/>
            <person name="Martin F."/>
            <person name="Kauserud H."/>
        </authorList>
    </citation>
    <scope>NUCLEOTIDE SEQUENCE</scope>
    <source>
        <strain evidence="1">CBHHK173m</strain>
    </source>
</reference>
<comment type="caution">
    <text evidence="1">The sequence shown here is derived from an EMBL/GenBank/DDBJ whole genome shotgun (WGS) entry which is preliminary data.</text>
</comment>
<name>A0AAD6UA62_9AGAR</name>
<evidence type="ECO:0000313" key="1">
    <source>
        <dbReference type="EMBL" id="KAJ7094737.1"/>
    </source>
</evidence>
<dbReference type="EMBL" id="JARJCN010000014">
    <property type="protein sequence ID" value="KAJ7094737.1"/>
    <property type="molecule type" value="Genomic_DNA"/>
</dbReference>
<proteinExistence type="predicted"/>
<gene>
    <name evidence="1" type="ORF">B0H15DRAFT_137114</name>
</gene>
<keyword evidence="2" id="KW-1185">Reference proteome</keyword>
<dbReference type="Proteomes" id="UP001222325">
    <property type="component" value="Unassembled WGS sequence"/>
</dbReference>
<protein>
    <submittedName>
        <fullName evidence="1">Uncharacterized protein</fullName>
    </submittedName>
</protein>
<organism evidence="1 2">
    <name type="scientific">Mycena belliarum</name>
    <dbReference type="NCBI Taxonomy" id="1033014"/>
    <lineage>
        <taxon>Eukaryota</taxon>
        <taxon>Fungi</taxon>
        <taxon>Dikarya</taxon>
        <taxon>Basidiomycota</taxon>
        <taxon>Agaricomycotina</taxon>
        <taxon>Agaricomycetes</taxon>
        <taxon>Agaricomycetidae</taxon>
        <taxon>Agaricales</taxon>
        <taxon>Marasmiineae</taxon>
        <taxon>Mycenaceae</taxon>
        <taxon>Mycena</taxon>
    </lineage>
</organism>
<sequence length="167" mass="18630">MLPPSRLVPFLVSLCRLLSPAVKRFLPTLRTSFYKCSSNKSAIMGGFVIRSQYLQLPSSDIGVRSNHCDLLCAYRKPSIDSRPSQATLASCRESLPVEAPQVLPRPIGLPAQSHEPSSARLQRPAPRFSDYDLLFCAPRLAPYTYTWIPIQSPSPSNIKQTIRDESQ</sequence>
<evidence type="ECO:0000313" key="2">
    <source>
        <dbReference type="Proteomes" id="UP001222325"/>
    </source>
</evidence>
<dbReference type="AlphaFoldDB" id="A0AAD6UA62"/>